<reference evidence="8 9" key="1">
    <citation type="submission" date="2019-03" db="EMBL/GenBank/DDBJ databases">
        <title>This is whole genome sequence of Paenibacillus sp MS74 strain.</title>
        <authorList>
            <person name="Trinh H.N."/>
        </authorList>
    </citation>
    <scope>NUCLEOTIDE SEQUENCE [LARGE SCALE GENOMIC DNA]</scope>
    <source>
        <strain evidence="8 9">MS74</strain>
    </source>
</reference>
<dbReference type="GO" id="GO:0016874">
    <property type="term" value="F:ligase activity"/>
    <property type="evidence" value="ECO:0007669"/>
    <property type="project" value="UniProtKB-KW"/>
</dbReference>
<name>A0A4R5KWH0_9BACL</name>
<comment type="caution">
    <text evidence="8">The sequence shown here is derived from an EMBL/GenBank/DDBJ whole genome shotgun (WGS) entry which is preliminary data.</text>
</comment>
<proteinExistence type="predicted"/>
<comment type="subcellular location">
    <subcellularLocation>
        <location evidence="1">Membrane</location>
        <topology evidence="1">Multi-pass membrane protein</topology>
    </subcellularLocation>
</comment>
<dbReference type="RefSeq" id="WP_133224838.1">
    <property type="nucleotide sequence ID" value="NZ_SMRT01000001.1"/>
</dbReference>
<keyword evidence="9" id="KW-1185">Reference proteome</keyword>
<dbReference type="Pfam" id="PF04932">
    <property type="entry name" value="Wzy_C"/>
    <property type="match status" value="1"/>
</dbReference>
<sequence length="835" mass="94025">MARKVYGKQPAIDESVETEKKSMIFWLLIGFVLLFLFWAPFQKGLFNGNTFDFERPIYSSLVWSSIIFLLLSIHFFFHWKLRDHRDALSFLVLLIPFTYLISLFFAASHHYAINMLYIQMLNAVFFILGVYLCKNKLGFSLITGALIASGYVVVVFGLLNLLGNGKLAGALVGWFADTVNGAYVNAVMVDANGMRLTSVFQYANSYAAFLIAILLLASFYVVTSRKWYAIAVHALMTVPVIVSFWLTLSRGALVILPVVLLVVLFFLNLQRQIMLLLQLGLGFVASLAVLGIITDAATQLQQQYSASLSSQGWLSLLVASAVYTVIAVLLQLYIAPFIQRKLQRFEGRKFAPVVLPLAAIVVGLIGAVLLFSDTGLKNLLPSNIQTRLENINFAQHSVLERGTFYVDAIKLWKDYPVLGAGGGAWAALYEKYQNNPYVSRQAHNFFLQYLVETGIVGLLVFLAFIASIVYFFIKSYMKASQEQRDRYLIFFIVMISLLIHSAIDFDLSYVYLGMLLFLSLGGMLSFTEPVPLKLKSEHWGFHKTYPTVMLLLAIVMFFFSARLLSANHSFTAFINMLETNQNYDELAVPLNKAIELTPNHPDYVVGYFNGSSFIPGKASILDQLYTQTKNEPFFTESESLINALKRKEPHNRAVLMEQLTHYQMKGQLQQALSLVNSELPNYPWQIGLYEISISLSSDLGNQARQNGNRQEMDNYYNGALSLHQTVLNRMEELKSLPKEQNQGQEFNVTSKMAYALGQIYFNRGEFKQASDTLKPAISDQMDDPLNLATIRYYLASLSKQNQSDPALYDKLIAKDPNEKQQIEALVSSANASPAK</sequence>
<keyword evidence="5" id="KW-0802">TPR repeat</keyword>
<dbReference type="PANTHER" id="PTHR37422">
    <property type="entry name" value="TEICHURONIC ACID BIOSYNTHESIS PROTEIN TUAE"/>
    <property type="match status" value="1"/>
</dbReference>
<dbReference type="PANTHER" id="PTHR37422:SF13">
    <property type="entry name" value="LIPOPOLYSACCHARIDE BIOSYNTHESIS PROTEIN PA4999-RELATED"/>
    <property type="match status" value="1"/>
</dbReference>
<dbReference type="EMBL" id="SMRT01000001">
    <property type="protein sequence ID" value="TDG00147.1"/>
    <property type="molecule type" value="Genomic_DNA"/>
</dbReference>
<feature type="transmembrane region" description="Helical" evidence="6">
    <location>
        <begin position="23"/>
        <end position="41"/>
    </location>
</feature>
<feature type="transmembrane region" description="Helical" evidence="6">
    <location>
        <begin position="252"/>
        <end position="269"/>
    </location>
</feature>
<dbReference type="GO" id="GO:0016020">
    <property type="term" value="C:membrane"/>
    <property type="evidence" value="ECO:0007669"/>
    <property type="project" value="UniProtKB-SubCell"/>
</dbReference>
<feature type="transmembrane region" description="Helical" evidence="6">
    <location>
        <begin position="113"/>
        <end position="132"/>
    </location>
</feature>
<dbReference type="Proteomes" id="UP000295636">
    <property type="component" value="Unassembled WGS sequence"/>
</dbReference>
<feature type="transmembrane region" description="Helical" evidence="6">
    <location>
        <begin position="548"/>
        <end position="565"/>
    </location>
</feature>
<keyword evidence="4 6" id="KW-0472">Membrane</keyword>
<keyword evidence="8" id="KW-0436">Ligase</keyword>
<evidence type="ECO:0000313" key="8">
    <source>
        <dbReference type="EMBL" id="TDG00147.1"/>
    </source>
</evidence>
<feature type="transmembrane region" description="Helical" evidence="6">
    <location>
        <begin position="61"/>
        <end position="81"/>
    </location>
</feature>
<dbReference type="Gene3D" id="1.25.40.10">
    <property type="entry name" value="Tetratricopeptide repeat domain"/>
    <property type="match status" value="1"/>
</dbReference>
<dbReference type="InterPro" id="IPR007016">
    <property type="entry name" value="O-antigen_ligase-rel_domated"/>
</dbReference>
<accession>A0A4R5KWH0</accession>
<dbReference type="InterPro" id="IPR011990">
    <property type="entry name" value="TPR-like_helical_dom_sf"/>
</dbReference>
<evidence type="ECO:0000259" key="7">
    <source>
        <dbReference type="Pfam" id="PF04932"/>
    </source>
</evidence>
<evidence type="ECO:0000256" key="5">
    <source>
        <dbReference type="PROSITE-ProRule" id="PRU00339"/>
    </source>
</evidence>
<keyword evidence="2 6" id="KW-0812">Transmembrane</keyword>
<evidence type="ECO:0000256" key="6">
    <source>
        <dbReference type="SAM" id="Phobius"/>
    </source>
</evidence>
<evidence type="ECO:0000256" key="3">
    <source>
        <dbReference type="ARBA" id="ARBA00022989"/>
    </source>
</evidence>
<evidence type="ECO:0000256" key="2">
    <source>
        <dbReference type="ARBA" id="ARBA00022692"/>
    </source>
</evidence>
<dbReference type="PROSITE" id="PS50005">
    <property type="entry name" value="TPR"/>
    <property type="match status" value="1"/>
</dbReference>
<feature type="transmembrane region" description="Helical" evidence="6">
    <location>
        <begin position="88"/>
        <end position="107"/>
    </location>
</feature>
<dbReference type="OrthoDB" id="1808577at2"/>
<dbReference type="InterPro" id="IPR051533">
    <property type="entry name" value="WaaL-like"/>
</dbReference>
<feature type="transmembrane region" description="Helical" evidence="6">
    <location>
        <begin position="203"/>
        <end position="222"/>
    </location>
</feature>
<feature type="transmembrane region" description="Helical" evidence="6">
    <location>
        <begin position="227"/>
        <end position="246"/>
    </location>
</feature>
<feature type="transmembrane region" description="Helical" evidence="6">
    <location>
        <begin position="276"/>
        <end position="293"/>
    </location>
</feature>
<feature type="transmembrane region" description="Helical" evidence="6">
    <location>
        <begin position="485"/>
        <end position="503"/>
    </location>
</feature>
<feature type="repeat" description="TPR" evidence="5">
    <location>
        <begin position="750"/>
        <end position="783"/>
    </location>
</feature>
<dbReference type="InterPro" id="IPR019734">
    <property type="entry name" value="TPR_rpt"/>
</dbReference>
<feature type="transmembrane region" description="Helical" evidence="6">
    <location>
        <begin position="509"/>
        <end position="527"/>
    </location>
</feature>
<evidence type="ECO:0000313" key="9">
    <source>
        <dbReference type="Proteomes" id="UP000295636"/>
    </source>
</evidence>
<keyword evidence="3 6" id="KW-1133">Transmembrane helix</keyword>
<dbReference type="AlphaFoldDB" id="A0A4R5KWH0"/>
<feature type="transmembrane region" description="Helical" evidence="6">
    <location>
        <begin position="350"/>
        <end position="371"/>
    </location>
</feature>
<protein>
    <submittedName>
        <fullName evidence="8">O-antigen ligase domain-containing protein</fullName>
    </submittedName>
</protein>
<gene>
    <name evidence="8" type="ORF">E1757_00405</name>
</gene>
<organism evidence="8 9">
    <name type="scientific">Paenibacillus piri</name>
    <dbReference type="NCBI Taxonomy" id="2547395"/>
    <lineage>
        <taxon>Bacteria</taxon>
        <taxon>Bacillati</taxon>
        <taxon>Bacillota</taxon>
        <taxon>Bacilli</taxon>
        <taxon>Bacillales</taxon>
        <taxon>Paenibacillaceae</taxon>
        <taxon>Paenibacillus</taxon>
    </lineage>
</organism>
<feature type="transmembrane region" description="Helical" evidence="6">
    <location>
        <begin position="446"/>
        <end position="473"/>
    </location>
</feature>
<evidence type="ECO:0000256" key="1">
    <source>
        <dbReference type="ARBA" id="ARBA00004141"/>
    </source>
</evidence>
<evidence type="ECO:0000256" key="4">
    <source>
        <dbReference type="ARBA" id="ARBA00023136"/>
    </source>
</evidence>
<feature type="transmembrane region" description="Helical" evidence="6">
    <location>
        <begin position="313"/>
        <end position="338"/>
    </location>
</feature>
<feature type="domain" description="O-antigen ligase-related" evidence="7">
    <location>
        <begin position="307"/>
        <end position="462"/>
    </location>
</feature>
<feature type="transmembrane region" description="Helical" evidence="6">
    <location>
        <begin position="139"/>
        <end position="162"/>
    </location>
</feature>